<proteinExistence type="predicted"/>
<reference evidence="2 3" key="1">
    <citation type="submission" date="2021-01" db="EMBL/GenBank/DDBJ databases">
        <title>Genome public.</title>
        <authorList>
            <person name="Liu C."/>
            <person name="Sun Q."/>
        </authorList>
    </citation>
    <scope>NUCLEOTIDE SEQUENCE [LARGE SCALE GENOMIC DNA]</scope>
    <source>
        <strain evidence="2 3">YIM B02564</strain>
    </source>
</reference>
<accession>A0ABS1TNS4</accession>
<gene>
    <name evidence="2" type="ORF">JK635_12270</name>
</gene>
<dbReference type="InterPro" id="IPR046748">
    <property type="entry name" value="HipA_2"/>
</dbReference>
<name>A0ABS1TNS4_9BACI</name>
<comment type="caution">
    <text evidence="2">The sequence shown here is derived from an EMBL/GenBank/DDBJ whole genome shotgun (WGS) entry which is preliminary data.</text>
</comment>
<dbReference type="Proteomes" id="UP000623967">
    <property type="component" value="Unassembled WGS sequence"/>
</dbReference>
<dbReference type="Pfam" id="PF20613">
    <property type="entry name" value="HipA_2"/>
    <property type="match status" value="1"/>
</dbReference>
<dbReference type="EMBL" id="JAESWB010000168">
    <property type="protein sequence ID" value="MBL4952989.1"/>
    <property type="molecule type" value="Genomic_DNA"/>
</dbReference>
<organism evidence="2 3">
    <name type="scientific">Neobacillus paridis</name>
    <dbReference type="NCBI Taxonomy" id="2803862"/>
    <lineage>
        <taxon>Bacteria</taxon>
        <taxon>Bacillati</taxon>
        <taxon>Bacillota</taxon>
        <taxon>Bacilli</taxon>
        <taxon>Bacillales</taxon>
        <taxon>Bacillaceae</taxon>
        <taxon>Neobacillus</taxon>
    </lineage>
</organism>
<evidence type="ECO:0000313" key="2">
    <source>
        <dbReference type="EMBL" id="MBL4952989.1"/>
    </source>
</evidence>
<protein>
    <recommendedName>
        <fullName evidence="1">HipA-like kinase domain-containing protein</fullName>
    </recommendedName>
</protein>
<keyword evidence="3" id="KW-1185">Reference proteome</keyword>
<dbReference type="RefSeq" id="WP_202654209.1">
    <property type="nucleotide sequence ID" value="NZ_JAESWB010000168.1"/>
</dbReference>
<evidence type="ECO:0000313" key="3">
    <source>
        <dbReference type="Proteomes" id="UP000623967"/>
    </source>
</evidence>
<sequence length="263" mass="30652">MTKPLVYKRKLEGKSNAHLITFSDGKDYVVKYFQPGFERSLPNEWVGYCLGRYLGLPVPFGKIIEMPQPFTSQVPELAEMCDVRFQFASLYIPDCLDGHQAANICHIHNNQSLAGIILFDYWLSNRDRTRKNILLREEMPHSFRLWIIDQAEVFGGYDWVEQDLEALPTDLIKSATHQLMALFVEEEQEFYQQLELIQTIPILLMEEIVALIPDEWAVSKDEKKAIVTTLVNRRNKALPEITQKFIKKVYRPLHDSLKNSRNH</sequence>
<feature type="domain" description="HipA-like kinase" evidence="1">
    <location>
        <begin position="6"/>
        <end position="243"/>
    </location>
</feature>
<evidence type="ECO:0000259" key="1">
    <source>
        <dbReference type="Pfam" id="PF20613"/>
    </source>
</evidence>